<dbReference type="EMBL" id="LGCI01000005">
    <property type="protein sequence ID" value="KOY82987.1"/>
    <property type="molecule type" value="Genomic_DNA"/>
</dbReference>
<feature type="region of interest" description="Disordered" evidence="1">
    <location>
        <begin position="98"/>
        <end position="123"/>
    </location>
</feature>
<comment type="caution">
    <text evidence="2">The sequence shown here is derived from an EMBL/GenBank/DDBJ whole genome shotgun (WGS) entry which is preliminary data.</text>
</comment>
<dbReference type="RefSeq" id="WP_053994228.1">
    <property type="nucleotide sequence ID" value="NZ_CP065643.1"/>
</dbReference>
<accession>A0A0N0CWJ8</accession>
<gene>
    <name evidence="2" type="ORF">ADM90_06650</name>
</gene>
<name>A0A0N0CWJ8_9BACI</name>
<dbReference type="OrthoDB" id="2994536at2"/>
<keyword evidence="3" id="KW-1185">Reference proteome</keyword>
<proteinExistence type="predicted"/>
<evidence type="ECO:0000313" key="2">
    <source>
        <dbReference type="EMBL" id="KOY82987.1"/>
    </source>
</evidence>
<sequence length="123" mass="14453">MKKIFNITLICMMVTVFCSTTHSRADTKDFDRDVAFIPYNKILTKLSKEYGIDMYIPEKNKEKFLNKVKGMTPKEFEKLLRQQYNESKKYITSPSYDKVEMRDSPYPQPIPNAEQMIPATPLQ</sequence>
<dbReference type="Proteomes" id="UP000037977">
    <property type="component" value="Unassembled WGS sequence"/>
</dbReference>
<dbReference type="AlphaFoldDB" id="A0A0N0CWJ8"/>
<dbReference type="PATRIC" id="fig|33935.3.peg.769"/>
<organism evidence="2 3">
    <name type="scientific">Lysinibacillus macroides</name>
    <dbReference type="NCBI Taxonomy" id="33935"/>
    <lineage>
        <taxon>Bacteria</taxon>
        <taxon>Bacillati</taxon>
        <taxon>Bacillota</taxon>
        <taxon>Bacilli</taxon>
        <taxon>Bacillales</taxon>
        <taxon>Bacillaceae</taxon>
        <taxon>Lysinibacillus</taxon>
    </lineage>
</organism>
<evidence type="ECO:0000313" key="3">
    <source>
        <dbReference type="Proteomes" id="UP000037977"/>
    </source>
</evidence>
<reference evidence="2 3" key="1">
    <citation type="submission" date="2015-07" db="EMBL/GenBank/DDBJ databases">
        <title>Genome sequencing project for genomic taxonomy and phylogenomics of Bacillus-like bacteria.</title>
        <authorList>
            <person name="Liu B."/>
            <person name="Wang J."/>
            <person name="Zhu Y."/>
            <person name="Liu G."/>
            <person name="Chen Q."/>
            <person name="Chen Z."/>
            <person name="Che J."/>
            <person name="Ge C."/>
            <person name="Shi H."/>
            <person name="Pan Z."/>
            <person name="Liu X."/>
        </authorList>
    </citation>
    <scope>NUCLEOTIDE SEQUENCE [LARGE SCALE GENOMIC DNA]</scope>
    <source>
        <strain evidence="2 3">DSM 54</strain>
    </source>
</reference>
<protein>
    <submittedName>
        <fullName evidence="2">Uncharacterized protein</fullName>
    </submittedName>
</protein>
<evidence type="ECO:0000256" key="1">
    <source>
        <dbReference type="SAM" id="MobiDB-lite"/>
    </source>
</evidence>